<dbReference type="PATRIC" id="fig|317.174.peg.5171"/>
<comment type="caution">
    <text evidence="2">The sequence shown here is derived from an EMBL/GenBank/DDBJ whole genome shotgun (WGS) entry which is preliminary data.</text>
</comment>
<evidence type="ECO:0000313" key="2">
    <source>
        <dbReference type="EMBL" id="KFE46371.1"/>
    </source>
</evidence>
<feature type="domain" description="Dermonecrotic toxin N-terminal" evidence="1">
    <location>
        <begin position="341"/>
        <end position="579"/>
    </location>
</feature>
<feature type="domain" description="Dermonecrotic toxin N-terminal" evidence="1">
    <location>
        <begin position="701"/>
        <end position="912"/>
    </location>
</feature>
<gene>
    <name evidence="2" type="ORF">IV02_25305</name>
</gene>
<sequence>MQTLTPVPQFPTITLPMATAALKRLGELSAGLTNELKALPAPETALLDALATPNAVRRASQVSHLLQRINAYWDAPSQMGESRYEQFVSAMRRSLRDEVSVKIHERDLYPDDAACLPASAGREEAPTAATTTTYCLHLSLDDGEPVEIAGALVFTHTQGRTLLLLPGFGVTGFATRTQMRETLVQWLNNPLHKEALFNCLAQRHQDQLAKISRDPDLHLEPFIEPDVQMQLLTGEPFAHAFDSLLNKQRDDVRYACANVDDHSPQNGQVLIQGAIDMLGLFGPTAMLELRELAYLESRYRRSLPDWIKIASPDDLNTYAEHLRRYDDARAATLSALGPAGSPARFAEANLRRRMADDLGFELDPGAIMISTRRTLPLTGESYTVTRSLSELALYGLHPGDRQEGSPFLTRTTLSLDDAPLEAACASLNPAWIARQIDELDVRMSFIEYQRATYHNEGHRQLMTMLTRRQITALACTAKMQGHIQPEDFVLFETAADPTRAAANPTLRVQQIRLSNRNVMGKLLILRKENARGQLERLVLFAADAPRDRRCMAFNTETRLLHELVGWAASDTLCDYLLKQAELSARPQLQAQLAALRLKPYPAADFLQLIDLPDFDAGLRTFAEEHVRVALSEQASHSPQWYVQASAAQRQELVALEDAAAGALDNYQAKPHTRVQPFKEYVHQRASQKINQLLNKPAGTVDPDLIVITSERETVTYTDMMLNGYDDSIDFVHSSADTMATFSGPDGVDLSALSPRKVAGSVRGKWLGDDYIALIRHSLLNADSEGYAYRRKTSVVMTQLQMKAAALRSYLKRHINEQQYAWLQASIERLHLDDVSTREQYPLYPLQIHVDKPFIATKLTGVDQLVIPSTQLTHVETVQGCFAILPTTIRQAALLYTPQAPDGIEFRLFGDFTASLDNEGMIDYYKDRCRIKARKNLSFFLHDMREGNASKPPFLPKEFIANVADVCFNRPLLRRLRDVEETTTGRNEMITRLVWNTVELIVTVATLPFPPVSFAVGALLAMHDTVRAFQALGEGDTKAASAWILTSMLNSLGAAGDASVGLKGFGGVLRRLNYPTGRQSVLKPVEHASGLPQYADLFPVSVGNEPLWIGHANANGHAPVLRNTHLSAEPEVTGQFVRQSTSGTWQPLAHELNAATADLHNGIRRELVVDVSLRDVQPITSGHATGVSQINGQHYIELSGSSYQVQFDARMRVWNIVDPANPYAFFGKQPVSLDQQGKWQLIDRTRLQGGGREGQTGFTALQEETADLSALSNYELPEHMRQHLAQIISHKSLDPTGLGLESYFDKQYAVMRGRYQTLRQDLYRDANAFFAHPPLPPHPTLPALDASASLQSVLESAYAQTNGLVIAEAPRSVASKRLLILNMPLLAEQRVQVLYIEHLFTDQHLEKLAKYRKLAQNNRSGSHNIRYHLRSLNDGELNTEVAEFDYYHLVKTAHRYDIEVRPFSSAVSYPYADHPMKALVGDPEAAQKMSNFFGHKLISSDVAAHPARRWIALLDQKLATTHKELPGIAELQGVISVRIEDVPARTSTRIAPDVAGYIPSDPAAKADFRLQVANPAIPEAAPTPVFTESHTQGLDDKLYLYLAGEAPVEIHLNPSTLEVATTRKPGTDRYAGAHGFRWDAYKGWDRVDPQSWATEHPPTAIALSLSDPAYEIPVPSRNTLHQLANFERRGLDSGYFLRDEELRAVQEQFFELRRKLQQDARAIITADLPPRPELPVITPDTSLADFLNALYAKTDSVVVGEAHASVASKKLILDNLPLLTKHNVKTLYMEHLLSDLHQADLERFFETGEITKTLLHDLKQMDSGHMTDPGKIYTFENLVIKARQNGIEVRALDCAASYHIKGIDSGPTTRQQMFSYYASRTIRRHQDVIGAHKWIALVGNTHVNTFEKIVPGLAELEGGIGLRVIDVRPGQARPPAFDTGATVSDQLGSTSSFLKSDYRVELDTAVAPAQPRAPMPLSIEQRLPRAGMFAIETHAGGQMTIIHRSRDSSILHTPVEVNAEGKIYIERPTWRPVHAQPFDDMDALIRALEEMNLTRMA</sequence>
<dbReference type="SUPFAM" id="SSF159501">
    <property type="entry name" value="EreA/ChaN-like"/>
    <property type="match status" value="2"/>
</dbReference>
<dbReference type="Gene3D" id="3.40.50.11550">
    <property type="match status" value="2"/>
</dbReference>
<dbReference type="Pfam" id="PF20178">
    <property type="entry name" value="ToxA_N"/>
    <property type="match status" value="2"/>
</dbReference>
<dbReference type="RefSeq" id="WP_047578622.1">
    <property type="nucleotide sequence ID" value="NZ_JPQT01000138.1"/>
</dbReference>
<protein>
    <submittedName>
        <fullName evidence="2">Type III effector</fullName>
    </submittedName>
</protein>
<dbReference type="CDD" id="cd14729">
    <property type="entry name" value="RtxA-like"/>
    <property type="match status" value="2"/>
</dbReference>
<evidence type="ECO:0000259" key="1">
    <source>
        <dbReference type="Pfam" id="PF20178"/>
    </source>
</evidence>
<reference evidence="2 3" key="1">
    <citation type="submission" date="2014-07" db="EMBL/GenBank/DDBJ databases">
        <title>Draft Genome Sequences of Environmental Pseudomonas syringae strains.</title>
        <authorList>
            <person name="Baltrus D.A."/>
            <person name="Berge O."/>
            <person name="Morris C."/>
        </authorList>
    </citation>
    <scope>NUCLEOTIDE SEQUENCE [LARGE SCALE GENOMIC DNA]</scope>
    <source>
        <strain evidence="2 3">CEB003</strain>
    </source>
</reference>
<dbReference type="Proteomes" id="UP000028643">
    <property type="component" value="Unassembled WGS sequence"/>
</dbReference>
<proteinExistence type="predicted"/>
<organism evidence="2 3">
    <name type="scientific">Pseudomonas syringae</name>
    <dbReference type="NCBI Taxonomy" id="317"/>
    <lineage>
        <taxon>Bacteria</taxon>
        <taxon>Pseudomonadati</taxon>
        <taxon>Pseudomonadota</taxon>
        <taxon>Gammaproteobacteria</taxon>
        <taxon>Pseudomonadales</taxon>
        <taxon>Pseudomonadaceae</taxon>
        <taxon>Pseudomonas</taxon>
    </lineage>
</organism>
<dbReference type="EMBL" id="JPQT01000138">
    <property type="protein sequence ID" value="KFE46371.1"/>
    <property type="molecule type" value="Genomic_DNA"/>
</dbReference>
<accession>A0A085UT58</accession>
<evidence type="ECO:0000313" key="3">
    <source>
        <dbReference type="Proteomes" id="UP000028643"/>
    </source>
</evidence>
<name>A0A085UT58_PSESX</name>
<dbReference type="InterPro" id="IPR046673">
    <property type="entry name" value="ToxA_N"/>
</dbReference>